<dbReference type="Proteomes" id="UP000273044">
    <property type="component" value="Chromosome"/>
</dbReference>
<accession>A0A448N039</accession>
<organism evidence="2 3">
    <name type="scientific">Arachnia propionica</name>
    <dbReference type="NCBI Taxonomy" id="1750"/>
    <lineage>
        <taxon>Bacteria</taxon>
        <taxon>Bacillati</taxon>
        <taxon>Actinomycetota</taxon>
        <taxon>Actinomycetes</taxon>
        <taxon>Propionibacteriales</taxon>
        <taxon>Propionibacteriaceae</taxon>
        <taxon>Arachnia</taxon>
    </lineage>
</organism>
<protein>
    <submittedName>
        <fullName evidence="2">Uncharacterized protein</fullName>
    </submittedName>
</protein>
<feature type="transmembrane region" description="Helical" evidence="1">
    <location>
        <begin position="7"/>
        <end position="27"/>
    </location>
</feature>
<dbReference type="GeneID" id="64407514"/>
<keyword evidence="1" id="KW-1133">Transmembrane helix</keyword>
<dbReference type="EMBL" id="LR134406">
    <property type="protein sequence ID" value="VEH70756.1"/>
    <property type="molecule type" value="Genomic_DNA"/>
</dbReference>
<keyword evidence="1" id="KW-0472">Membrane</keyword>
<name>A0A448N039_9ACTN</name>
<proteinExistence type="predicted"/>
<keyword evidence="1" id="KW-0812">Transmembrane</keyword>
<evidence type="ECO:0000256" key="1">
    <source>
        <dbReference type="SAM" id="Phobius"/>
    </source>
</evidence>
<keyword evidence="3" id="KW-1185">Reference proteome</keyword>
<dbReference type="RefSeq" id="WP_061788287.1">
    <property type="nucleotide sequence ID" value="NZ_LR134406.1"/>
</dbReference>
<dbReference type="AlphaFoldDB" id="A0A448N039"/>
<sequence length="69" mass="7315">MKRLDVTTMVTGVIVIGFAAISAWAALGQGFVIPMRTLFAGVLLVAGSLGLMIILGRSPGNRKTNERKK</sequence>
<gene>
    <name evidence="2" type="ORF">NCTC12967_02062</name>
</gene>
<reference evidence="2 3" key="1">
    <citation type="submission" date="2018-12" db="EMBL/GenBank/DDBJ databases">
        <authorList>
            <consortium name="Pathogen Informatics"/>
        </authorList>
    </citation>
    <scope>NUCLEOTIDE SEQUENCE [LARGE SCALE GENOMIC DNA]</scope>
    <source>
        <strain evidence="2 3">NCTC12967</strain>
    </source>
</reference>
<evidence type="ECO:0000313" key="2">
    <source>
        <dbReference type="EMBL" id="VEH70756.1"/>
    </source>
</evidence>
<feature type="transmembrane region" description="Helical" evidence="1">
    <location>
        <begin position="33"/>
        <end position="55"/>
    </location>
</feature>
<evidence type="ECO:0000313" key="3">
    <source>
        <dbReference type="Proteomes" id="UP000273044"/>
    </source>
</evidence>